<gene>
    <name evidence="1" type="ORF">BECKDK2373C_GA0170839_11365</name>
</gene>
<dbReference type="EMBL" id="CAADEY010000136">
    <property type="protein sequence ID" value="VFJ65841.1"/>
    <property type="molecule type" value="Genomic_DNA"/>
</dbReference>
<evidence type="ECO:0000313" key="1">
    <source>
        <dbReference type="EMBL" id="VFJ65841.1"/>
    </source>
</evidence>
<name>A0A450TFC4_9GAMM</name>
<sequence>MIPFAITYCPICDYHSVALSSGALCIRMDGNWNKITGKGYCPPVFYSNDFSAGAGAEWTNPTISTANGESFLAAASYGSGNGTNSLRLSGLPEHTKVTVAFDLYIIQSWDGNGGGADNWQLTVGETGAEQPFFLLFTNFTNNTATTQAYPNQLPPYGDGGSFAPRTGAFENGHLDFGTGSWGDATYRFSFTFDHSASDIFLNFTGLQNQAASDEGWGLDNVKVSVN</sequence>
<organism evidence="1">
    <name type="scientific">Candidatus Kentrum sp. DK</name>
    <dbReference type="NCBI Taxonomy" id="2126562"/>
    <lineage>
        <taxon>Bacteria</taxon>
        <taxon>Pseudomonadati</taxon>
        <taxon>Pseudomonadota</taxon>
        <taxon>Gammaproteobacteria</taxon>
        <taxon>Candidatus Kentrum</taxon>
    </lineage>
</organism>
<dbReference type="AlphaFoldDB" id="A0A450TFC4"/>
<reference evidence="1" key="1">
    <citation type="submission" date="2019-02" db="EMBL/GenBank/DDBJ databases">
        <authorList>
            <person name="Gruber-Vodicka R. H."/>
            <person name="Seah K. B. B."/>
        </authorList>
    </citation>
    <scope>NUCLEOTIDE SEQUENCE</scope>
    <source>
        <strain evidence="1">BECK_DK161</strain>
    </source>
</reference>
<protein>
    <submittedName>
        <fullName evidence="1">Uncharacterized protein</fullName>
    </submittedName>
</protein>
<accession>A0A450TFC4</accession>
<proteinExistence type="predicted"/>